<dbReference type="Proteomes" id="UP000249464">
    <property type="component" value="Unassembled WGS sequence"/>
</dbReference>
<proteinExistence type="inferred from homology"/>
<gene>
    <name evidence="8" type="primary">BQ5605_C003g02364</name>
    <name evidence="8" type="ORF">BQ5605_C003G02364</name>
</gene>
<feature type="binding site" evidence="5">
    <location>
        <position position="127"/>
    </location>
    <ligand>
        <name>substrate</name>
    </ligand>
</feature>
<evidence type="ECO:0000259" key="7">
    <source>
        <dbReference type="Pfam" id="PF00248"/>
    </source>
</evidence>
<organism evidence="8 9">
    <name type="scientific">Microbotryum silenes-dioicae</name>
    <dbReference type="NCBI Taxonomy" id="796604"/>
    <lineage>
        <taxon>Eukaryota</taxon>
        <taxon>Fungi</taxon>
        <taxon>Dikarya</taxon>
        <taxon>Basidiomycota</taxon>
        <taxon>Pucciniomycotina</taxon>
        <taxon>Microbotryomycetes</taxon>
        <taxon>Microbotryales</taxon>
        <taxon>Microbotryaceae</taxon>
        <taxon>Microbotryum</taxon>
    </lineage>
</organism>
<accession>A0A2X0M4Z2</accession>
<keyword evidence="9" id="KW-1185">Reference proteome</keyword>
<feature type="site" description="Lowers pKa of active site Tyr" evidence="6">
    <location>
        <position position="96"/>
    </location>
</feature>
<evidence type="ECO:0000256" key="5">
    <source>
        <dbReference type="PIRSR" id="PIRSR000097-2"/>
    </source>
</evidence>
<keyword evidence="2" id="KW-0521">NADP</keyword>
<comment type="similarity">
    <text evidence="1">Belongs to the aldo/keto reductase family.</text>
</comment>
<dbReference type="AlphaFoldDB" id="A0A2X0M4Z2"/>
<dbReference type="SUPFAM" id="SSF51430">
    <property type="entry name" value="NAD(P)-linked oxidoreductase"/>
    <property type="match status" value="1"/>
</dbReference>
<protein>
    <submittedName>
        <fullName evidence="8">BQ5605_C003g02364 protein</fullName>
    </submittedName>
</protein>
<dbReference type="Pfam" id="PF00248">
    <property type="entry name" value="Aldo_ket_red"/>
    <property type="match status" value="1"/>
</dbReference>
<keyword evidence="3" id="KW-0560">Oxidoreductase</keyword>
<feature type="domain" description="NADP-dependent oxidoreductase" evidence="7">
    <location>
        <begin position="17"/>
        <end position="289"/>
    </location>
</feature>
<evidence type="ECO:0000256" key="2">
    <source>
        <dbReference type="ARBA" id="ARBA00022857"/>
    </source>
</evidence>
<evidence type="ECO:0000256" key="4">
    <source>
        <dbReference type="PIRSR" id="PIRSR000097-1"/>
    </source>
</evidence>
<feature type="active site" description="Proton donor" evidence="4">
    <location>
        <position position="71"/>
    </location>
</feature>
<sequence>MGWEHVWLLDGHRIPEIGYGSWLIGSGSTVVDQVEQALETGFNHLEGGQDSNCSPARGRCGGTWDRTAQIYRNESEVGDGLKASGLERKDVWVTTKWSGKDGKGIRASINESLEFLKLKYVDLYLIHSPRLAKADPVAAWEEMLVLKKEGLAHSVGVSNYEIKDLEVLREAGLATPVVNQVLLHPYVYDKQKALLAYHEQEGIVTEAYSSLYPLTHQSGGPLDKPLRKIAQAHSGEKVAVTEAEVLFAWARSKGAVIVTTTRSKERLHAYLRAGDLELTEKEIATIDSAGSQLKAWQRWQYAKRAGALVAGCAAAQFVYTAVRAAA</sequence>
<name>A0A2X0M4Z2_9BASI</name>
<dbReference type="PRINTS" id="PR00069">
    <property type="entry name" value="ALDKETRDTASE"/>
</dbReference>
<dbReference type="GO" id="GO:0016616">
    <property type="term" value="F:oxidoreductase activity, acting on the CH-OH group of donors, NAD or NADP as acceptor"/>
    <property type="evidence" value="ECO:0007669"/>
    <property type="project" value="UniProtKB-ARBA"/>
</dbReference>
<dbReference type="EMBL" id="FQNC01000042">
    <property type="protein sequence ID" value="SGY40379.1"/>
    <property type="molecule type" value="Genomic_DNA"/>
</dbReference>
<dbReference type="STRING" id="796604.A0A2X0M4Z2"/>
<dbReference type="PANTHER" id="PTHR43827">
    <property type="entry name" value="2,5-DIKETO-D-GLUCONIC ACID REDUCTASE"/>
    <property type="match status" value="1"/>
</dbReference>
<dbReference type="InterPro" id="IPR023210">
    <property type="entry name" value="NADP_OxRdtase_dom"/>
</dbReference>
<evidence type="ECO:0000256" key="6">
    <source>
        <dbReference type="PIRSR" id="PIRSR000097-3"/>
    </source>
</evidence>
<reference evidence="8 9" key="1">
    <citation type="submission" date="2016-11" db="EMBL/GenBank/DDBJ databases">
        <authorList>
            <person name="Jaros S."/>
            <person name="Januszkiewicz K."/>
            <person name="Wedrychowicz H."/>
        </authorList>
    </citation>
    <scope>NUCLEOTIDE SEQUENCE [LARGE SCALE GENOMIC DNA]</scope>
</reference>
<evidence type="ECO:0000313" key="8">
    <source>
        <dbReference type="EMBL" id="SGY40379.1"/>
    </source>
</evidence>
<evidence type="ECO:0000256" key="1">
    <source>
        <dbReference type="ARBA" id="ARBA00007905"/>
    </source>
</evidence>
<evidence type="ECO:0000313" key="9">
    <source>
        <dbReference type="Proteomes" id="UP000249464"/>
    </source>
</evidence>
<dbReference type="InterPro" id="IPR020471">
    <property type="entry name" value="AKR"/>
</dbReference>
<evidence type="ECO:0000256" key="3">
    <source>
        <dbReference type="ARBA" id="ARBA00023002"/>
    </source>
</evidence>
<dbReference type="PIRSF" id="PIRSF000097">
    <property type="entry name" value="AKR"/>
    <property type="match status" value="1"/>
</dbReference>
<dbReference type="Gene3D" id="3.20.20.100">
    <property type="entry name" value="NADP-dependent oxidoreductase domain"/>
    <property type="match status" value="1"/>
</dbReference>
<dbReference type="PANTHER" id="PTHR43827:SF3">
    <property type="entry name" value="NADP-DEPENDENT OXIDOREDUCTASE DOMAIN-CONTAINING PROTEIN"/>
    <property type="match status" value="1"/>
</dbReference>
<dbReference type="InterPro" id="IPR036812">
    <property type="entry name" value="NAD(P)_OxRdtase_dom_sf"/>
</dbReference>